<keyword evidence="2" id="KW-0677">Repeat</keyword>
<evidence type="ECO:0000256" key="8">
    <source>
        <dbReference type="SAM" id="MobiDB-lite"/>
    </source>
</evidence>
<evidence type="ECO:0000259" key="9">
    <source>
        <dbReference type="PROSITE" id="PS50157"/>
    </source>
</evidence>
<keyword evidence="4" id="KW-0862">Zinc</keyword>
<dbReference type="GO" id="GO:0043565">
    <property type="term" value="F:sequence-specific DNA binding"/>
    <property type="evidence" value="ECO:0007669"/>
    <property type="project" value="InterPro"/>
</dbReference>
<sequence length="353" mass="40249">MAGKAKNVSFHQFPRDEELAQLWNEVLKRGKPYTKYSKVCSLHFKPDDYTVTSAQKNRGQWRTLRKDAVPSQNLPDSPAPVWSGSSESSSPSLNIDARMHQQMAQAIYVQTIQAMQAAGIADVTLNGLIHNDQPSPSNYSNHDTDSEESNENTPKIISERRNANVTYKCDECSKCFKDPDVFLIHQRVHTSKTIEEKNVEMRRANPMLLNLLNNDIAVSNKNVVSIENQIMSALTANMENYLRNLTTIMTQSSPEFKQNQDGGFVENETVDDTDAEIDNMDASAAIENNRMCVRENCNKNYNRRYNSGEYFEKNPGKSRPDPKKFDLYRFDLCANRHNIHSFYVVHKELPTLA</sequence>
<evidence type="ECO:0000256" key="2">
    <source>
        <dbReference type="ARBA" id="ARBA00022737"/>
    </source>
</evidence>
<dbReference type="GO" id="GO:0008270">
    <property type="term" value="F:zinc ion binding"/>
    <property type="evidence" value="ECO:0007669"/>
    <property type="project" value="UniProtKB-KW"/>
</dbReference>
<keyword evidence="12" id="KW-1185">Reference proteome</keyword>
<proteinExistence type="predicted"/>
<feature type="compositionally biased region" description="Low complexity" evidence="8">
    <location>
        <begin position="79"/>
        <end position="92"/>
    </location>
</feature>
<dbReference type="PROSITE" id="PS50157">
    <property type="entry name" value="ZINC_FINGER_C2H2_2"/>
    <property type="match status" value="1"/>
</dbReference>
<name>A0A5E4QTC4_9NEOP</name>
<dbReference type="AlphaFoldDB" id="A0A5E4QTC4"/>
<dbReference type="GO" id="GO:0005634">
    <property type="term" value="C:nucleus"/>
    <property type="evidence" value="ECO:0007669"/>
    <property type="project" value="UniProtKB-ARBA"/>
</dbReference>
<dbReference type="SMART" id="SM00355">
    <property type="entry name" value="ZnF_C2H2"/>
    <property type="match status" value="1"/>
</dbReference>
<dbReference type="PANTHER" id="PTHR46600:SF11">
    <property type="entry name" value="THAP DOMAIN-CONTAINING PROTEIN 10"/>
    <property type="match status" value="1"/>
</dbReference>
<dbReference type="Gene3D" id="3.30.160.60">
    <property type="entry name" value="Classic Zinc Finger"/>
    <property type="match status" value="1"/>
</dbReference>
<dbReference type="SMART" id="SM00692">
    <property type="entry name" value="DM3"/>
    <property type="match status" value="1"/>
</dbReference>
<dbReference type="Proteomes" id="UP000324832">
    <property type="component" value="Unassembled WGS sequence"/>
</dbReference>
<evidence type="ECO:0008006" key="13">
    <source>
        <dbReference type="Google" id="ProtNLM"/>
    </source>
</evidence>
<feature type="domain" description="C2H2-type" evidence="9">
    <location>
        <begin position="167"/>
        <end position="194"/>
    </location>
</feature>
<keyword evidence="5 7" id="KW-0238">DNA-binding</keyword>
<protein>
    <recommendedName>
        <fullName evidence="13">THAP-type domain-containing protein</fullName>
    </recommendedName>
</protein>
<dbReference type="InterPro" id="IPR036236">
    <property type="entry name" value="Znf_C2H2_sf"/>
</dbReference>
<dbReference type="InterPro" id="IPR006612">
    <property type="entry name" value="THAP_Znf"/>
</dbReference>
<dbReference type="Pfam" id="PF05485">
    <property type="entry name" value="THAP"/>
    <property type="match status" value="1"/>
</dbReference>
<dbReference type="InterPro" id="IPR038441">
    <property type="entry name" value="THAP_Znf_sf"/>
</dbReference>
<keyword evidence="1" id="KW-0479">Metal-binding</keyword>
<evidence type="ECO:0000256" key="6">
    <source>
        <dbReference type="PROSITE-ProRule" id="PRU00042"/>
    </source>
</evidence>
<evidence type="ECO:0000256" key="5">
    <source>
        <dbReference type="ARBA" id="ARBA00023125"/>
    </source>
</evidence>
<dbReference type="PROSITE" id="PS50950">
    <property type="entry name" value="ZF_THAP"/>
    <property type="match status" value="1"/>
</dbReference>
<organism evidence="11 12">
    <name type="scientific">Leptidea sinapis</name>
    <dbReference type="NCBI Taxonomy" id="189913"/>
    <lineage>
        <taxon>Eukaryota</taxon>
        <taxon>Metazoa</taxon>
        <taxon>Ecdysozoa</taxon>
        <taxon>Arthropoda</taxon>
        <taxon>Hexapoda</taxon>
        <taxon>Insecta</taxon>
        <taxon>Pterygota</taxon>
        <taxon>Neoptera</taxon>
        <taxon>Endopterygota</taxon>
        <taxon>Lepidoptera</taxon>
        <taxon>Glossata</taxon>
        <taxon>Ditrysia</taxon>
        <taxon>Papilionoidea</taxon>
        <taxon>Pieridae</taxon>
        <taxon>Dismorphiinae</taxon>
        <taxon>Leptidea</taxon>
    </lineage>
</organism>
<evidence type="ECO:0000313" key="12">
    <source>
        <dbReference type="Proteomes" id="UP000324832"/>
    </source>
</evidence>
<keyword evidence="3 6" id="KW-0863">Zinc-finger</keyword>
<dbReference type="SMART" id="SM00980">
    <property type="entry name" value="THAP"/>
    <property type="match status" value="1"/>
</dbReference>
<evidence type="ECO:0000259" key="10">
    <source>
        <dbReference type="PROSITE" id="PS50950"/>
    </source>
</evidence>
<dbReference type="PANTHER" id="PTHR46600">
    <property type="entry name" value="THAP DOMAIN-CONTAINING"/>
    <property type="match status" value="1"/>
</dbReference>
<evidence type="ECO:0000256" key="7">
    <source>
        <dbReference type="PROSITE-ProRule" id="PRU00309"/>
    </source>
</evidence>
<dbReference type="InterPro" id="IPR013087">
    <property type="entry name" value="Znf_C2H2_type"/>
</dbReference>
<feature type="region of interest" description="Disordered" evidence="8">
    <location>
        <begin position="129"/>
        <end position="153"/>
    </location>
</feature>
<dbReference type="SUPFAM" id="SSF57716">
    <property type="entry name" value="Glucocorticoid receptor-like (DNA-binding domain)"/>
    <property type="match status" value="1"/>
</dbReference>
<reference evidence="11 12" key="1">
    <citation type="submission" date="2017-07" db="EMBL/GenBank/DDBJ databases">
        <authorList>
            <person name="Talla V."/>
            <person name="Backstrom N."/>
        </authorList>
    </citation>
    <scope>NUCLEOTIDE SEQUENCE [LARGE SCALE GENOMIC DNA]</scope>
</reference>
<feature type="domain" description="THAP-type" evidence="10">
    <location>
        <begin position="1"/>
        <end position="73"/>
    </location>
</feature>
<dbReference type="SUPFAM" id="SSF57667">
    <property type="entry name" value="beta-beta-alpha zinc fingers"/>
    <property type="match status" value="1"/>
</dbReference>
<evidence type="ECO:0000313" key="11">
    <source>
        <dbReference type="EMBL" id="VVD01267.1"/>
    </source>
</evidence>
<feature type="region of interest" description="Disordered" evidence="8">
    <location>
        <begin position="55"/>
        <end position="92"/>
    </location>
</feature>
<evidence type="ECO:0000256" key="4">
    <source>
        <dbReference type="ARBA" id="ARBA00022833"/>
    </source>
</evidence>
<dbReference type="EMBL" id="FZQP02005266">
    <property type="protein sequence ID" value="VVD01267.1"/>
    <property type="molecule type" value="Genomic_DNA"/>
</dbReference>
<dbReference type="PROSITE" id="PS00028">
    <property type="entry name" value="ZINC_FINGER_C2H2_1"/>
    <property type="match status" value="1"/>
</dbReference>
<evidence type="ECO:0000256" key="3">
    <source>
        <dbReference type="ARBA" id="ARBA00022771"/>
    </source>
</evidence>
<dbReference type="FunFam" id="3.30.160.60:FF:000340">
    <property type="entry name" value="zinc finger protein 473 isoform X1"/>
    <property type="match status" value="1"/>
</dbReference>
<accession>A0A5E4QTC4</accession>
<dbReference type="InterPro" id="IPR026516">
    <property type="entry name" value="THAP1/10"/>
</dbReference>
<feature type="compositionally biased region" description="Polar residues" evidence="8">
    <location>
        <begin position="132"/>
        <end position="141"/>
    </location>
</feature>
<dbReference type="Gene3D" id="6.20.210.20">
    <property type="entry name" value="THAP domain"/>
    <property type="match status" value="1"/>
</dbReference>
<evidence type="ECO:0000256" key="1">
    <source>
        <dbReference type="ARBA" id="ARBA00022723"/>
    </source>
</evidence>
<gene>
    <name evidence="11" type="ORF">LSINAPIS_LOCUS11725</name>
</gene>